<dbReference type="InterPro" id="IPR036709">
    <property type="entry name" value="Autotransporte_beta_dom_sf"/>
</dbReference>
<dbReference type="PROSITE" id="PS51208">
    <property type="entry name" value="AUTOTRANSPORTER"/>
    <property type="match status" value="1"/>
</dbReference>
<accession>A0A2H9T5I0</accession>
<feature type="domain" description="Autotransporter" evidence="1">
    <location>
        <begin position="83"/>
        <end position="218"/>
    </location>
</feature>
<sequence>MKAIVKNLDTSLASNAFKVLVTVSGTEELKKLAEQSRSNNADNIFQVSTEIGGVFTEQLTHRLGRHKKASLQAAGDEIYDQGFWVLGSGFWVQGMHVNGKQKERHNSDGARFFGYDLSIDGVVLGFDRTQDEWTLGIAGGWGTAVVDLESDADHEAIDHYQLGVYSQWSKNNWDAQLTFNTGMHAVNKTRYVDNFVSTPLKAKFDRYYLSMQLLAGEE</sequence>
<dbReference type="EMBL" id="NSIT01000178">
    <property type="protein sequence ID" value="PJE78459.1"/>
    <property type="molecule type" value="Genomic_DNA"/>
</dbReference>
<evidence type="ECO:0000313" key="2">
    <source>
        <dbReference type="EMBL" id="PJE78459.1"/>
    </source>
</evidence>
<dbReference type="SUPFAM" id="SSF103515">
    <property type="entry name" value="Autotransporter"/>
    <property type="match status" value="1"/>
</dbReference>
<dbReference type="Pfam" id="PF03797">
    <property type="entry name" value="Autotransporter"/>
    <property type="match status" value="1"/>
</dbReference>
<name>A0A2H9T5I0_9ZZZZ</name>
<reference evidence="2" key="1">
    <citation type="journal article" date="2017" name="Appl. Environ. Microbiol.">
        <title>Molecular characterization of an Endozoicomonas-like organism causing infection in king scallop Pecten maximus L.</title>
        <authorList>
            <person name="Cano I."/>
            <person name="van Aerle R."/>
            <person name="Ross S."/>
            <person name="Verner-Jeffreys D.W."/>
            <person name="Paley R.K."/>
            <person name="Rimmer G."/>
            <person name="Ryder D."/>
            <person name="Hooper P."/>
            <person name="Stone D."/>
            <person name="Feist S.W."/>
        </authorList>
    </citation>
    <scope>NUCLEOTIDE SEQUENCE</scope>
</reference>
<dbReference type="Gene3D" id="2.40.128.130">
    <property type="entry name" value="Autotransporter beta-domain"/>
    <property type="match status" value="1"/>
</dbReference>
<dbReference type="InterPro" id="IPR005546">
    <property type="entry name" value="Autotransporte_beta"/>
</dbReference>
<comment type="caution">
    <text evidence="2">The sequence shown here is derived from an EMBL/GenBank/DDBJ whole genome shotgun (WGS) entry which is preliminary data.</text>
</comment>
<protein>
    <recommendedName>
        <fullName evidence="1">Autotransporter domain-containing protein</fullName>
    </recommendedName>
</protein>
<proteinExistence type="predicted"/>
<evidence type="ECO:0000259" key="1">
    <source>
        <dbReference type="PROSITE" id="PS51208"/>
    </source>
</evidence>
<dbReference type="AlphaFoldDB" id="A0A2H9T5I0"/>
<organism evidence="2">
    <name type="scientific">invertebrate metagenome</name>
    <dbReference type="NCBI Taxonomy" id="1711999"/>
    <lineage>
        <taxon>unclassified sequences</taxon>
        <taxon>metagenomes</taxon>
        <taxon>organismal metagenomes</taxon>
    </lineage>
</organism>
<gene>
    <name evidence="2" type="ORF">CI610_02604</name>
</gene>